<accession>A0A9D1DNC7</accession>
<name>A0A9D1DNC7_9FIRM</name>
<dbReference type="EMBL" id="DVHF01000002">
    <property type="protein sequence ID" value="HIR56052.1"/>
    <property type="molecule type" value="Genomic_DNA"/>
</dbReference>
<gene>
    <name evidence="4" type="ORF">IAA54_00120</name>
</gene>
<dbReference type="PROSITE" id="PS51186">
    <property type="entry name" value="GNAT"/>
    <property type="match status" value="1"/>
</dbReference>
<keyword evidence="2" id="KW-0012">Acyltransferase</keyword>
<protein>
    <submittedName>
        <fullName evidence="4">GNAT family N-acetyltransferase</fullName>
    </submittedName>
</protein>
<dbReference type="CDD" id="cd04301">
    <property type="entry name" value="NAT_SF"/>
    <property type="match status" value="1"/>
</dbReference>
<dbReference type="Proteomes" id="UP000886785">
    <property type="component" value="Unassembled WGS sequence"/>
</dbReference>
<evidence type="ECO:0000313" key="5">
    <source>
        <dbReference type="Proteomes" id="UP000886785"/>
    </source>
</evidence>
<sequence>MNIIYQTARDFETEALVRLYHSVGWESGDYPERLRRAIEHSDFVISAWDEERLVGLGNVLADGGGMICYVPYLLVDKQYQGLGIGKVMLDRICEQYRDYMRIDLISYADKVPFYERAGFRSDPSSVGMMRCQNGYGNRVKEE</sequence>
<evidence type="ECO:0000256" key="1">
    <source>
        <dbReference type="ARBA" id="ARBA00022679"/>
    </source>
</evidence>
<evidence type="ECO:0000313" key="4">
    <source>
        <dbReference type="EMBL" id="HIR56052.1"/>
    </source>
</evidence>
<dbReference type="PANTHER" id="PTHR43626:SF4">
    <property type="entry name" value="GCN5-RELATED N-ACETYLTRANSFERASE 2, CHLOROPLASTIC"/>
    <property type="match status" value="1"/>
</dbReference>
<dbReference type="InterPro" id="IPR045039">
    <property type="entry name" value="NSI-like"/>
</dbReference>
<evidence type="ECO:0000259" key="3">
    <source>
        <dbReference type="PROSITE" id="PS51186"/>
    </source>
</evidence>
<reference evidence="4" key="2">
    <citation type="journal article" date="2021" name="PeerJ">
        <title>Extensive microbial diversity within the chicken gut microbiome revealed by metagenomics and culture.</title>
        <authorList>
            <person name="Gilroy R."/>
            <person name="Ravi A."/>
            <person name="Getino M."/>
            <person name="Pursley I."/>
            <person name="Horton D.L."/>
            <person name="Alikhan N.F."/>
            <person name="Baker D."/>
            <person name="Gharbi K."/>
            <person name="Hall N."/>
            <person name="Watson M."/>
            <person name="Adriaenssens E.M."/>
            <person name="Foster-Nyarko E."/>
            <person name="Jarju S."/>
            <person name="Secka A."/>
            <person name="Antonio M."/>
            <person name="Oren A."/>
            <person name="Chaudhuri R.R."/>
            <person name="La Ragione R."/>
            <person name="Hildebrand F."/>
            <person name="Pallen M.J."/>
        </authorList>
    </citation>
    <scope>NUCLEOTIDE SEQUENCE</scope>
    <source>
        <strain evidence="4">ChiSjej1B19-7085</strain>
    </source>
</reference>
<dbReference type="Pfam" id="PF13673">
    <property type="entry name" value="Acetyltransf_10"/>
    <property type="match status" value="1"/>
</dbReference>
<organism evidence="4 5">
    <name type="scientific">Candidatus Gallacutalibacter pullicola</name>
    <dbReference type="NCBI Taxonomy" id="2840830"/>
    <lineage>
        <taxon>Bacteria</taxon>
        <taxon>Bacillati</taxon>
        <taxon>Bacillota</taxon>
        <taxon>Clostridia</taxon>
        <taxon>Eubacteriales</taxon>
        <taxon>Candidatus Gallacutalibacter</taxon>
    </lineage>
</organism>
<dbReference type="AlphaFoldDB" id="A0A9D1DNC7"/>
<proteinExistence type="predicted"/>
<keyword evidence="1" id="KW-0808">Transferase</keyword>
<feature type="domain" description="N-acetyltransferase" evidence="3">
    <location>
        <begin position="3"/>
        <end position="142"/>
    </location>
</feature>
<dbReference type="InterPro" id="IPR016181">
    <property type="entry name" value="Acyl_CoA_acyltransferase"/>
</dbReference>
<dbReference type="PANTHER" id="PTHR43626">
    <property type="entry name" value="ACYL-COA N-ACYLTRANSFERASE"/>
    <property type="match status" value="1"/>
</dbReference>
<comment type="caution">
    <text evidence="4">The sequence shown here is derived from an EMBL/GenBank/DDBJ whole genome shotgun (WGS) entry which is preliminary data.</text>
</comment>
<evidence type="ECO:0000256" key="2">
    <source>
        <dbReference type="ARBA" id="ARBA00023315"/>
    </source>
</evidence>
<dbReference type="Gene3D" id="3.40.630.30">
    <property type="match status" value="1"/>
</dbReference>
<reference evidence="4" key="1">
    <citation type="submission" date="2020-10" db="EMBL/GenBank/DDBJ databases">
        <authorList>
            <person name="Gilroy R."/>
        </authorList>
    </citation>
    <scope>NUCLEOTIDE SEQUENCE</scope>
    <source>
        <strain evidence="4">ChiSjej1B19-7085</strain>
    </source>
</reference>
<dbReference type="InterPro" id="IPR000182">
    <property type="entry name" value="GNAT_dom"/>
</dbReference>
<dbReference type="GO" id="GO:0005737">
    <property type="term" value="C:cytoplasm"/>
    <property type="evidence" value="ECO:0007669"/>
    <property type="project" value="TreeGrafter"/>
</dbReference>
<dbReference type="SUPFAM" id="SSF55729">
    <property type="entry name" value="Acyl-CoA N-acyltransferases (Nat)"/>
    <property type="match status" value="1"/>
</dbReference>
<dbReference type="GO" id="GO:0008080">
    <property type="term" value="F:N-acetyltransferase activity"/>
    <property type="evidence" value="ECO:0007669"/>
    <property type="project" value="InterPro"/>
</dbReference>